<keyword evidence="2" id="KW-0813">Transport</keyword>
<dbReference type="PANTHER" id="PTHR43601">
    <property type="entry name" value="THIOREDOXIN, MITOCHONDRIAL"/>
    <property type="match status" value="1"/>
</dbReference>
<evidence type="ECO:0000256" key="6">
    <source>
        <dbReference type="ARBA" id="ARBA00056742"/>
    </source>
</evidence>
<keyword evidence="5" id="KW-0676">Redox-active center</keyword>
<comment type="similarity">
    <text evidence="1">Belongs to the thioredoxin family.</text>
</comment>
<comment type="function">
    <text evidence="6">Probable thiol-disulfide oxidoreductase that may participate in various redox reactions.</text>
</comment>
<evidence type="ECO:0000256" key="2">
    <source>
        <dbReference type="ARBA" id="ARBA00022448"/>
    </source>
</evidence>
<name>A2XG84_ORYSI</name>
<evidence type="ECO:0000256" key="5">
    <source>
        <dbReference type="ARBA" id="ARBA00023284"/>
    </source>
</evidence>
<dbReference type="PROSITE" id="PS51352">
    <property type="entry name" value="THIOREDOXIN_2"/>
    <property type="match status" value="1"/>
</dbReference>
<evidence type="ECO:0000256" key="4">
    <source>
        <dbReference type="ARBA" id="ARBA00023157"/>
    </source>
</evidence>
<dbReference type="SUPFAM" id="SSF52833">
    <property type="entry name" value="Thioredoxin-like"/>
    <property type="match status" value="1"/>
</dbReference>
<dbReference type="AlphaFoldDB" id="A2XG84"/>
<dbReference type="CDD" id="cd02947">
    <property type="entry name" value="TRX_family"/>
    <property type="match status" value="1"/>
</dbReference>
<sequence length="279" mass="30139">MAATAAQAVAVKGSVAVPPCGSRGRRRGAVASVRMAAAAATSALRIGRRSPFLGGRLAVGPRRSRPVPRNLVAPVQMNLAFAKATKWWEKGLQPNMREVESAQDLVDSLTNAGDNLVIVDFFSPGCGGCRALHPKICQIAEQNPDVLFLQVNYEEHKSMCYSLHVHVLPFFRFYRGAQGRLCSFSCTNATIKKFRDALAKHKPDRCSLGPTRGLEESELLALAANKDLQFNYTKKPELVPSGDAAAAQELDRGSTKLSPPAKPLVKQGSEERSLVSSGR</sequence>
<keyword evidence="10" id="KW-1185">Reference proteome</keyword>
<accession>A2XG84</accession>
<dbReference type="Proteomes" id="UP000007015">
    <property type="component" value="Chromosome 3"/>
</dbReference>
<evidence type="ECO:0000259" key="8">
    <source>
        <dbReference type="PROSITE" id="PS51352"/>
    </source>
</evidence>
<dbReference type="GO" id="GO:0009507">
    <property type="term" value="C:chloroplast"/>
    <property type="evidence" value="ECO:0007669"/>
    <property type="project" value="TreeGrafter"/>
</dbReference>
<protein>
    <recommendedName>
        <fullName evidence="8">Thioredoxin domain-containing protein</fullName>
    </recommendedName>
</protein>
<proteinExistence type="inferred from homology"/>
<evidence type="ECO:0000256" key="1">
    <source>
        <dbReference type="ARBA" id="ARBA00008987"/>
    </source>
</evidence>
<dbReference type="STRING" id="39946.A2XG84"/>
<dbReference type="Gramene" id="BGIOSGA010819-TA">
    <property type="protein sequence ID" value="BGIOSGA010819-PA"/>
    <property type="gene ID" value="BGIOSGA010819"/>
</dbReference>
<evidence type="ECO:0000313" key="9">
    <source>
        <dbReference type="EMBL" id="EAY89844.1"/>
    </source>
</evidence>
<dbReference type="PANTHER" id="PTHR43601:SF9">
    <property type="entry name" value="THIOREDOXIN-LIKE 1-1, CHLOROPLASTIC"/>
    <property type="match status" value="1"/>
</dbReference>
<organism evidence="9 10">
    <name type="scientific">Oryza sativa subsp. indica</name>
    <name type="common">Rice</name>
    <dbReference type="NCBI Taxonomy" id="39946"/>
    <lineage>
        <taxon>Eukaryota</taxon>
        <taxon>Viridiplantae</taxon>
        <taxon>Streptophyta</taxon>
        <taxon>Embryophyta</taxon>
        <taxon>Tracheophyta</taxon>
        <taxon>Spermatophyta</taxon>
        <taxon>Magnoliopsida</taxon>
        <taxon>Liliopsida</taxon>
        <taxon>Poales</taxon>
        <taxon>Poaceae</taxon>
        <taxon>BOP clade</taxon>
        <taxon>Oryzoideae</taxon>
        <taxon>Oryzeae</taxon>
        <taxon>Oryzinae</taxon>
        <taxon>Oryza</taxon>
        <taxon>Oryza sativa</taxon>
    </lineage>
</organism>
<evidence type="ECO:0000256" key="7">
    <source>
        <dbReference type="SAM" id="MobiDB-lite"/>
    </source>
</evidence>
<dbReference type="OMA" id="HPAPEEM"/>
<keyword evidence="4" id="KW-1015">Disulfide bond</keyword>
<dbReference type="FunFam" id="3.40.30.10:FF:000199">
    <property type="entry name" value="Thioredoxin-like 1-2, chloroplastic"/>
    <property type="match status" value="1"/>
</dbReference>
<keyword evidence="3" id="KW-0249">Electron transport</keyword>
<reference evidence="9 10" key="1">
    <citation type="journal article" date="2005" name="PLoS Biol.">
        <title>The genomes of Oryza sativa: a history of duplications.</title>
        <authorList>
            <person name="Yu J."/>
            <person name="Wang J."/>
            <person name="Lin W."/>
            <person name="Li S."/>
            <person name="Li H."/>
            <person name="Zhou J."/>
            <person name="Ni P."/>
            <person name="Dong W."/>
            <person name="Hu S."/>
            <person name="Zeng C."/>
            <person name="Zhang J."/>
            <person name="Zhang Y."/>
            <person name="Li R."/>
            <person name="Xu Z."/>
            <person name="Li S."/>
            <person name="Li X."/>
            <person name="Zheng H."/>
            <person name="Cong L."/>
            <person name="Lin L."/>
            <person name="Yin J."/>
            <person name="Geng J."/>
            <person name="Li G."/>
            <person name="Shi J."/>
            <person name="Liu J."/>
            <person name="Lv H."/>
            <person name="Li J."/>
            <person name="Wang J."/>
            <person name="Deng Y."/>
            <person name="Ran L."/>
            <person name="Shi X."/>
            <person name="Wang X."/>
            <person name="Wu Q."/>
            <person name="Li C."/>
            <person name="Ren X."/>
            <person name="Wang J."/>
            <person name="Wang X."/>
            <person name="Li D."/>
            <person name="Liu D."/>
            <person name="Zhang X."/>
            <person name="Ji Z."/>
            <person name="Zhao W."/>
            <person name="Sun Y."/>
            <person name="Zhang Z."/>
            <person name="Bao J."/>
            <person name="Han Y."/>
            <person name="Dong L."/>
            <person name="Ji J."/>
            <person name="Chen P."/>
            <person name="Wu S."/>
            <person name="Liu J."/>
            <person name="Xiao Y."/>
            <person name="Bu D."/>
            <person name="Tan J."/>
            <person name="Yang L."/>
            <person name="Ye C."/>
            <person name="Zhang J."/>
            <person name="Xu J."/>
            <person name="Zhou Y."/>
            <person name="Yu Y."/>
            <person name="Zhang B."/>
            <person name="Zhuang S."/>
            <person name="Wei H."/>
            <person name="Liu B."/>
            <person name="Lei M."/>
            <person name="Yu H."/>
            <person name="Li Y."/>
            <person name="Xu H."/>
            <person name="Wei S."/>
            <person name="He X."/>
            <person name="Fang L."/>
            <person name="Zhang Z."/>
            <person name="Zhang Y."/>
            <person name="Huang X."/>
            <person name="Su Z."/>
            <person name="Tong W."/>
            <person name="Li J."/>
            <person name="Tong Z."/>
            <person name="Li S."/>
            <person name="Ye J."/>
            <person name="Wang L."/>
            <person name="Fang L."/>
            <person name="Lei T."/>
            <person name="Chen C."/>
            <person name="Chen H."/>
            <person name="Xu Z."/>
            <person name="Li H."/>
            <person name="Huang H."/>
            <person name="Zhang F."/>
            <person name="Xu H."/>
            <person name="Li N."/>
            <person name="Zhao C."/>
            <person name="Li S."/>
            <person name="Dong L."/>
            <person name="Huang Y."/>
            <person name="Li L."/>
            <person name="Xi Y."/>
            <person name="Qi Q."/>
            <person name="Li W."/>
            <person name="Zhang B."/>
            <person name="Hu W."/>
            <person name="Zhang Y."/>
            <person name="Tian X."/>
            <person name="Jiao Y."/>
            <person name="Liang X."/>
            <person name="Jin J."/>
            <person name="Gao L."/>
            <person name="Zheng W."/>
            <person name="Hao B."/>
            <person name="Liu S."/>
            <person name="Wang W."/>
            <person name="Yuan L."/>
            <person name="Cao M."/>
            <person name="McDermott J."/>
            <person name="Samudrala R."/>
            <person name="Wang J."/>
            <person name="Wong G.K."/>
            <person name="Yang H."/>
        </authorList>
    </citation>
    <scope>NUCLEOTIDE SEQUENCE [LARGE SCALE GENOMIC DNA]</scope>
    <source>
        <strain evidence="10">cv. 93-11</strain>
    </source>
</reference>
<dbReference type="InterPro" id="IPR013766">
    <property type="entry name" value="Thioredoxin_domain"/>
</dbReference>
<gene>
    <name evidence="9" type="ORF">OsI_11393</name>
</gene>
<dbReference type="InterPro" id="IPR036249">
    <property type="entry name" value="Thioredoxin-like_sf"/>
</dbReference>
<dbReference type="EMBL" id="CM000128">
    <property type="protein sequence ID" value="EAY89844.1"/>
    <property type="molecule type" value="Genomic_DNA"/>
</dbReference>
<feature type="region of interest" description="Disordered" evidence="7">
    <location>
        <begin position="242"/>
        <end position="279"/>
    </location>
</feature>
<dbReference type="GO" id="GO:0045454">
    <property type="term" value="P:cell redox homeostasis"/>
    <property type="evidence" value="ECO:0007669"/>
    <property type="project" value="TreeGrafter"/>
</dbReference>
<evidence type="ECO:0000313" key="10">
    <source>
        <dbReference type="Proteomes" id="UP000007015"/>
    </source>
</evidence>
<dbReference type="Pfam" id="PF00085">
    <property type="entry name" value="Thioredoxin"/>
    <property type="match status" value="1"/>
</dbReference>
<dbReference type="HOGENOM" id="CLU_055041_3_1_1"/>
<feature type="domain" description="Thioredoxin" evidence="8">
    <location>
        <begin position="61"/>
        <end position="203"/>
    </location>
</feature>
<dbReference type="Gene3D" id="3.40.30.10">
    <property type="entry name" value="Glutaredoxin"/>
    <property type="match status" value="1"/>
</dbReference>
<evidence type="ECO:0000256" key="3">
    <source>
        <dbReference type="ARBA" id="ARBA00022982"/>
    </source>
</evidence>